<sequence length="370" mass="42993">MNFISSKFVKKIAKNLFYIMFKPLFLDKIYLIIQSLYFKLQKVMMVSVPVISIGNIEMGGTGKTPLVEAMAKRISKDGYKVAILSRGYGRKQNIFKNIFKKEDVIIVDYNKHTAEEVGDEPLLLSKATKAKVYVANNRVLAAKTAMEDGCDIILMDDGHQNFKIQKDFSIIVTSALDLKHDPSLYKTIPFGRLREDWENALDRTEAIVIVGYDKSMLESHYYYNYTSRVAPDVKIFKILAETKNQENYTGKKFLAFTGIGQPEKFFFTLKQCGAIIVEKHVFNDHHRYKEKEVISLIQRAKELEVDLVTTSKDYIKISQYNNQYDNIYHNIYQLEISYNEPQVDRLYNFVFDHLIANRILDVNKRIYLTL</sequence>
<accession>A0AAE5AHR3</accession>
<keyword evidence="8 13" id="KW-0547">Nucleotide-binding</keyword>
<dbReference type="GO" id="GO:0009244">
    <property type="term" value="P:lipopolysaccharide core region biosynthetic process"/>
    <property type="evidence" value="ECO:0007669"/>
    <property type="project" value="TreeGrafter"/>
</dbReference>
<evidence type="ECO:0000256" key="7">
    <source>
        <dbReference type="ARBA" id="ARBA00022679"/>
    </source>
</evidence>
<comment type="caution">
    <text evidence="14">The sequence shown here is derived from an EMBL/GenBank/DDBJ whole genome shotgun (WGS) entry which is preliminary data.</text>
</comment>
<keyword evidence="5 13" id="KW-0444">Lipid biosynthesis</keyword>
<keyword evidence="7 13" id="KW-0808">Transferase</keyword>
<keyword evidence="9 13" id="KW-0418">Kinase</keyword>
<dbReference type="Proteomes" id="UP001289135">
    <property type="component" value="Unassembled WGS sequence"/>
</dbReference>
<evidence type="ECO:0000256" key="8">
    <source>
        <dbReference type="ARBA" id="ARBA00022741"/>
    </source>
</evidence>
<dbReference type="GO" id="GO:0009245">
    <property type="term" value="P:lipid A biosynthetic process"/>
    <property type="evidence" value="ECO:0007669"/>
    <property type="project" value="UniProtKB-UniRule"/>
</dbReference>
<evidence type="ECO:0000256" key="11">
    <source>
        <dbReference type="ARBA" id="ARBA00023098"/>
    </source>
</evidence>
<dbReference type="GO" id="GO:0009029">
    <property type="term" value="F:lipid-A 4'-kinase activity"/>
    <property type="evidence" value="ECO:0007669"/>
    <property type="project" value="UniProtKB-UniRule"/>
</dbReference>
<dbReference type="InterPro" id="IPR003758">
    <property type="entry name" value="LpxK"/>
</dbReference>
<dbReference type="SUPFAM" id="SSF52540">
    <property type="entry name" value="P-loop containing nucleoside triphosphate hydrolases"/>
    <property type="match status" value="1"/>
</dbReference>
<evidence type="ECO:0000256" key="13">
    <source>
        <dbReference type="HAMAP-Rule" id="MF_00409"/>
    </source>
</evidence>
<dbReference type="AlphaFoldDB" id="A0AAE5AHR3"/>
<dbReference type="Pfam" id="PF02606">
    <property type="entry name" value="LpxK"/>
    <property type="match status" value="1"/>
</dbReference>
<evidence type="ECO:0000256" key="4">
    <source>
        <dbReference type="ARBA" id="ARBA00016436"/>
    </source>
</evidence>
<evidence type="ECO:0000256" key="3">
    <source>
        <dbReference type="ARBA" id="ARBA00012071"/>
    </source>
</evidence>
<dbReference type="GO" id="GO:0005524">
    <property type="term" value="F:ATP binding"/>
    <property type="evidence" value="ECO:0007669"/>
    <property type="project" value="UniProtKB-UniRule"/>
</dbReference>
<keyword evidence="15" id="KW-1185">Reference proteome</keyword>
<dbReference type="GO" id="GO:0005886">
    <property type="term" value="C:plasma membrane"/>
    <property type="evidence" value="ECO:0007669"/>
    <property type="project" value="TreeGrafter"/>
</dbReference>
<keyword evidence="11 13" id="KW-0443">Lipid metabolism</keyword>
<comment type="pathway">
    <text evidence="2 13">Glycolipid biosynthesis; lipid IV(A) biosynthesis; lipid IV(A) from (3R)-3-hydroxytetradecanoyl-[acyl-carrier-protein] and UDP-N-acetyl-alpha-D-glucosamine: step 6/6.</text>
</comment>
<evidence type="ECO:0000256" key="2">
    <source>
        <dbReference type="ARBA" id="ARBA00004870"/>
    </source>
</evidence>
<evidence type="ECO:0000256" key="9">
    <source>
        <dbReference type="ARBA" id="ARBA00022777"/>
    </source>
</evidence>
<evidence type="ECO:0000256" key="5">
    <source>
        <dbReference type="ARBA" id="ARBA00022516"/>
    </source>
</evidence>
<keyword evidence="6 13" id="KW-0441">Lipid A biosynthesis</keyword>
<dbReference type="InterPro" id="IPR027417">
    <property type="entry name" value="P-loop_NTPase"/>
</dbReference>
<feature type="binding site" evidence="13">
    <location>
        <begin position="57"/>
        <end position="64"/>
    </location>
    <ligand>
        <name>ATP</name>
        <dbReference type="ChEBI" id="CHEBI:30616"/>
    </ligand>
</feature>
<evidence type="ECO:0000313" key="15">
    <source>
        <dbReference type="Proteomes" id="UP001289135"/>
    </source>
</evidence>
<dbReference type="EMBL" id="JARGYU010000002">
    <property type="protein sequence ID" value="MDZ5761281.1"/>
    <property type="molecule type" value="Genomic_DNA"/>
</dbReference>
<organism evidence="14 15">
    <name type="scientific">Lyticum sinuosum</name>
    <dbReference type="NCBI Taxonomy" id="1332059"/>
    <lineage>
        <taxon>Bacteria</taxon>
        <taxon>Pseudomonadati</taxon>
        <taxon>Pseudomonadota</taxon>
        <taxon>Alphaproteobacteria</taxon>
        <taxon>Rickettsiales</taxon>
        <taxon>Lyticum</taxon>
    </lineage>
</organism>
<comment type="similarity">
    <text evidence="13">Belongs to the LpxK family.</text>
</comment>
<dbReference type="HAMAP" id="MF_00409">
    <property type="entry name" value="LpxK"/>
    <property type="match status" value="1"/>
</dbReference>
<keyword evidence="10 13" id="KW-0067">ATP-binding</keyword>
<protein>
    <recommendedName>
        <fullName evidence="4 13">Tetraacyldisaccharide 4'-kinase</fullName>
        <ecNumber evidence="3 13">2.7.1.130</ecNumber>
    </recommendedName>
    <alternativeName>
        <fullName evidence="12 13">Lipid A 4'-kinase</fullName>
    </alternativeName>
</protein>
<evidence type="ECO:0000256" key="12">
    <source>
        <dbReference type="ARBA" id="ARBA00029757"/>
    </source>
</evidence>
<proteinExistence type="inferred from homology"/>
<dbReference type="PANTHER" id="PTHR42724:SF1">
    <property type="entry name" value="TETRAACYLDISACCHARIDE 4'-KINASE, MITOCHONDRIAL-RELATED"/>
    <property type="match status" value="1"/>
</dbReference>
<dbReference type="RefSeq" id="WP_322498710.1">
    <property type="nucleotide sequence ID" value="NZ_JARGYU010000002.1"/>
</dbReference>
<evidence type="ECO:0000256" key="1">
    <source>
        <dbReference type="ARBA" id="ARBA00002274"/>
    </source>
</evidence>
<comment type="catalytic activity">
    <reaction evidence="13">
        <text>a lipid A disaccharide + ATP = a lipid IVA + ADP + H(+)</text>
        <dbReference type="Rhea" id="RHEA:67840"/>
        <dbReference type="ChEBI" id="CHEBI:15378"/>
        <dbReference type="ChEBI" id="CHEBI:30616"/>
        <dbReference type="ChEBI" id="CHEBI:176343"/>
        <dbReference type="ChEBI" id="CHEBI:176425"/>
        <dbReference type="ChEBI" id="CHEBI:456216"/>
        <dbReference type="EC" id="2.7.1.130"/>
    </reaction>
</comment>
<evidence type="ECO:0000256" key="10">
    <source>
        <dbReference type="ARBA" id="ARBA00022840"/>
    </source>
</evidence>
<comment type="function">
    <text evidence="1 13">Transfers the gamma-phosphate of ATP to the 4'-position of a tetraacyldisaccharide 1-phosphate intermediate (termed DS-1-P) to form tetraacyldisaccharide 1,4'-bis-phosphate (lipid IVA).</text>
</comment>
<evidence type="ECO:0000313" key="14">
    <source>
        <dbReference type="EMBL" id="MDZ5761281.1"/>
    </source>
</evidence>
<gene>
    <name evidence="13" type="primary">lpxK</name>
    <name evidence="14" type="ORF">Lyticum_00451</name>
</gene>
<evidence type="ECO:0000256" key="6">
    <source>
        <dbReference type="ARBA" id="ARBA00022556"/>
    </source>
</evidence>
<dbReference type="EC" id="2.7.1.130" evidence="3 13"/>
<dbReference type="PANTHER" id="PTHR42724">
    <property type="entry name" value="TETRAACYLDISACCHARIDE 4'-KINASE"/>
    <property type="match status" value="1"/>
</dbReference>
<reference evidence="14" key="1">
    <citation type="submission" date="2023-02" db="EMBL/GenBank/DDBJ databases">
        <title>Host association and intracellularity evolved multiple times independently in the Rickettsiales.</title>
        <authorList>
            <person name="Castelli M."/>
            <person name="Nardi T."/>
            <person name="Gammuto L."/>
            <person name="Bellinzona G."/>
            <person name="Sabaneyeva E."/>
            <person name="Potekhin A."/>
            <person name="Serra V."/>
            <person name="Petroni G."/>
            <person name="Sassera D."/>
        </authorList>
    </citation>
    <scope>NUCLEOTIDE SEQUENCE</scope>
    <source>
        <strain evidence="14">USBL-36I1</strain>
    </source>
</reference>
<name>A0AAE5AHR3_9RICK</name>
<dbReference type="NCBIfam" id="TIGR00682">
    <property type="entry name" value="lpxK"/>
    <property type="match status" value="1"/>
</dbReference>